<evidence type="ECO:0000313" key="2">
    <source>
        <dbReference type="EMBL" id="KAJ9566463.1"/>
    </source>
</evidence>
<accession>A0AA38U0H8</accession>
<evidence type="ECO:0000259" key="1">
    <source>
        <dbReference type="Pfam" id="PF24626"/>
    </source>
</evidence>
<name>A0AA38U0H8_9ASTR</name>
<dbReference type="Proteomes" id="UP001172457">
    <property type="component" value="Chromosome 1"/>
</dbReference>
<comment type="caution">
    <text evidence="2">The sequence shown here is derived from an EMBL/GenBank/DDBJ whole genome shotgun (WGS) entry which is preliminary data.</text>
</comment>
<proteinExistence type="predicted"/>
<organism evidence="2 3">
    <name type="scientific">Centaurea solstitialis</name>
    <name type="common">yellow star-thistle</name>
    <dbReference type="NCBI Taxonomy" id="347529"/>
    <lineage>
        <taxon>Eukaryota</taxon>
        <taxon>Viridiplantae</taxon>
        <taxon>Streptophyta</taxon>
        <taxon>Embryophyta</taxon>
        <taxon>Tracheophyta</taxon>
        <taxon>Spermatophyta</taxon>
        <taxon>Magnoliopsida</taxon>
        <taxon>eudicotyledons</taxon>
        <taxon>Gunneridae</taxon>
        <taxon>Pentapetalae</taxon>
        <taxon>asterids</taxon>
        <taxon>campanulids</taxon>
        <taxon>Asterales</taxon>
        <taxon>Asteraceae</taxon>
        <taxon>Carduoideae</taxon>
        <taxon>Cardueae</taxon>
        <taxon>Centaureinae</taxon>
        <taxon>Centaurea</taxon>
    </lineage>
</organism>
<feature type="domain" description="Tf2-1-like SH3-like" evidence="1">
    <location>
        <begin position="68"/>
        <end position="119"/>
    </location>
</feature>
<evidence type="ECO:0000313" key="3">
    <source>
        <dbReference type="Proteomes" id="UP001172457"/>
    </source>
</evidence>
<dbReference type="Pfam" id="PF24626">
    <property type="entry name" value="SH3_Tf2-1"/>
    <property type="match status" value="1"/>
</dbReference>
<protein>
    <recommendedName>
        <fullName evidence="1">Tf2-1-like SH3-like domain-containing protein</fullName>
    </recommendedName>
</protein>
<gene>
    <name evidence="2" type="ORF">OSB04_002429</name>
</gene>
<keyword evidence="3" id="KW-1185">Reference proteome</keyword>
<sequence>MAHALKRHRRRYFTCESVGHHRAGLRLAKKNRLIEPLLLMKSTGCVSNQRCLETGIRVMCTSCLPGRECFVLAKSNFDPPFTGSFEIVERLVPVASRLDLPVEASRMHSTCHVPNLMACVAESDLRTKGMKQVCEVCVFGREAPSSSSSISLIITIIKVFFTIKVRIRKSVAQLG</sequence>
<dbReference type="EMBL" id="JARYMX010000001">
    <property type="protein sequence ID" value="KAJ9566463.1"/>
    <property type="molecule type" value="Genomic_DNA"/>
</dbReference>
<dbReference type="AlphaFoldDB" id="A0AA38U0H8"/>
<dbReference type="InterPro" id="IPR056924">
    <property type="entry name" value="SH3_Tf2-1"/>
</dbReference>
<reference evidence="2" key="1">
    <citation type="submission" date="2023-03" db="EMBL/GenBank/DDBJ databases">
        <title>Chromosome-scale reference genome and RAD-based genetic map of yellow starthistle (Centaurea solstitialis) reveal putative structural variation and QTLs associated with invader traits.</title>
        <authorList>
            <person name="Reatini B."/>
            <person name="Cang F.A."/>
            <person name="Jiang Q."/>
            <person name="Mckibben M.T.W."/>
            <person name="Barker M.S."/>
            <person name="Rieseberg L.H."/>
            <person name="Dlugosch K.M."/>
        </authorList>
    </citation>
    <scope>NUCLEOTIDE SEQUENCE</scope>
    <source>
        <strain evidence="2">CAN-66</strain>
        <tissue evidence="2">Leaf</tissue>
    </source>
</reference>